<name>A0A6G4X0J3_9ACTN</name>
<dbReference type="SUPFAM" id="SSF56327">
    <property type="entry name" value="LDH C-terminal domain-like"/>
    <property type="match status" value="1"/>
</dbReference>
<feature type="binding site" evidence="3">
    <location>
        <position position="104"/>
    </location>
    <ligand>
        <name>NAD(+)</name>
        <dbReference type="ChEBI" id="CHEBI:57540"/>
    </ligand>
</feature>
<comment type="caution">
    <text evidence="7">The sequence shown here is derived from an EMBL/GenBank/DDBJ whole genome shotgun (WGS) entry which is preliminary data.</text>
</comment>
<keyword evidence="8" id="KW-1185">Reference proteome</keyword>
<reference evidence="7 8" key="1">
    <citation type="submission" date="2020-02" db="EMBL/GenBank/DDBJ databases">
        <title>Whole-genome analyses of novel actinobacteria.</title>
        <authorList>
            <person name="Sahin N."/>
            <person name="Tatar D."/>
        </authorList>
    </citation>
    <scope>NUCLEOTIDE SEQUENCE [LARGE SCALE GENOMIC DNA]</scope>
    <source>
        <strain evidence="7 8">SB3404</strain>
    </source>
</reference>
<dbReference type="InterPro" id="IPR001557">
    <property type="entry name" value="L-lactate/malate_DH"/>
</dbReference>
<dbReference type="Gene3D" id="3.90.110.10">
    <property type="entry name" value="Lactate dehydrogenase/glycoside hydrolase, family 4, C-terminal"/>
    <property type="match status" value="1"/>
</dbReference>
<evidence type="ECO:0000256" key="3">
    <source>
        <dbReference type="PIRSR" id="PIRSR000102-3"/>
    </source>
</evidence>
<keyword evidence="3" id="KW-0520">NAD</keyword>
<feature type="domain" description="Lactate/malate dehydrogenase N-terminal" evidence="5">
    <location>
        <begin position="10"/>
        <end position="144"/>
    </location>
</feature>
<keyword evidence="4" id="KW-0560">Oxidoreductase</keyword>
<feature type="binding site" evidence="3">
    <location>
        <begin position="14"/>
        <end position="19"/>
    </location>
    <ligand>
        <name>NAD(+)</name>
        <dbReference type="ChEBI" id="CHEBI:57540"/>
    </ligand>
</feature>
<dbReference type="EMBL" id="JAAKZZ010000216">
    <property type="protein sequence ID" value="NGO70642.1"/>
    <property type="molecule type" value="Genomic_DNA"/>
</dbReference>
<accession>A0A6G4X0J3</accession>
<comment type="similarity">
    <text evidence="1">Belongs to the LDH/MDH superfamily. LDH family.</text>
</comment>
<dbReference type="InterPro" id="IPR001236">
    <property type="entry name" value="Lactate/malate_DH_N"/>
</dbReference>
<dbReference type="GO" id="GO:0006089">
    <property type="term" value="P:lactate metabolic process"/>
    <property type="evidence" value="ECO:0007669"/>
    <property type="project" value="TreeGrafter"/>
</dbReference>
<dbReference type="PANTHER" id="PTHR43128:SF31">
    <property type="entry name" value="L-LACTATE DEHYDROGENASE"/>
    <property type="match status" value="1"/>
</dbReference>
<evidence type="ECO:0000313" key="7">
    <source>
        <dbReference type="EMBL" id="NGO70642.1"/>
    </source>
</evidence>
<dbReference type="PRINTS" id="PR00086">
    <property type="entry name" value="LLDHDRGNASE"/>
</dbReference>
<dbReference type="GO" id="GO:0004459">
    <property type="term" value="F:L-lactate dehydrogenase (NAD+) activity"/>
    <property type="evidence" value="ECO:0007669"/>
    <property type="project" value="TreeGrafter"/>
</dbReference>
<dbReference type="RefSeq" id="WP_165300301.1">
    <property type="nucleotide sequence ID" value="NZ_JAAKZZ010000216.1"/>
</dbReference>
<evidence type="ECO:0000256" key="4">
    <source>
        <dbReference type="RuleBase" id="RU003369"/>
    </source>
</evidence>
<dbReference type="InterPro" id="IPR015955">
    <property type="entry name" value="Lactate_DH/Glyco_Ohase_4_C"/>
</dbReference>
<evidence type="ECO:0000259" key="6">
    <source>
        <dbReference type="Pfam" id="PF02866"/>
    </source>
</evidence>
<dbReference type="AlphaFoldDB" id="A0A6G4X0J3"/>
<dbReference type="InterPro" id="IPR036291">
    <property type="entry name" value="NAD(P)-bd_dom_sf"/>
</dbReference>
<proteinExistence type="inferred from homology"/>
<feature type="domain" description="Lactate/malate dehydrogenase C-terminal" evidence="6">
    <location>
        <begin position="151"/>
        <end position="198"/>
    </location>
</feature>
<evidence type="ECO:0000256" key="1">
    <source>
        <dbReference type="ARBA" id="ARBA00006054"/>
    </source>
</evidence>
<dbReference type="SUPFAM" id="SSF51735">
    <property type="entry name" value="NAD(P)-binding Rossmann-fold domains"/>
    <property type="match status" value="1"/>
</dbReference>
<dbReference type="Pfam" id="PF02866">
    <property type="entry name" value="Ldh_1_C"/>
    <property type="match status" value="1"/>
</dbReference>
<evidence type="ECO:0000313" key="8">
    <source>
        <dbReference type="Proteomes" id="UP000477722"/>
    </source>
</evidence>
<dbReference type="PANTHER" id="PTHR43128">
    <property type="entry name" value="L-2-HYDROXYCARBOXYLATE DEHYDROGENASE (NAD(P)(+))"/>
    <property type="match status" value="1"/>
</dbReference>
<gene>
    <name evidence="7" type="ORF">G5C65_20250</name>
</gene>
<dbReference type="PIRSF" id="PIRSF000102">
    <property type="entry name" value="Lac_mal_DH"/>
    <property type="match status" value="1"/>
</dbReference>
<evidence type="ECO:0000259" key="5">
    <source>
        <dbReference type="Pfam" id="PF00056"/>
    </source>
</evidence>
<protein>
    <submittedName>
        <fullName evidence="7">NAD(P)-binding domain-containing protein</fullName>
    </submittedName>
</protein>
<dbReference type="Pfam" id="PF00056">
    <property type="entry name" value="Ldh_1_N"/>
    <property type="match status" value="1"/>
</dbReference>
<dbReference type="InterPro" id="IPR022383">
    <property type="entry name" value="Lactate/malate_DH_C"/>
</dbReference>
<evidence type="ECO:0000256" key="2">
    <source>
        <dbReference type="PIRSR" id="PIRSR000102-1"/>
    </source>
</evidence>
<dbReference type="Proteomes" id="UP000477722">
    <property type="component" value="Unassembled WGS sequence"/>
</dbReference>
<feature type="binding site" evidence="3">
    <location>
        <begin position="125"/>
        <end position="127"/>
    </location>
    <ligand>
        <name>NAD(+)</name>
        <dbReference type="ChEBI" id="CHEBI:57540"/>
    </ligand>
</feature>
<sequence>MSYAWPPATIGVIGAGAVGRTVGAALVSSGICDRLRIVSRTRDQAAVYADDLADMAGALGRRLRVSAVPVTECTEADAVVVALRARFTNTADRTDIRIGGLRHNAPAIADTARALHGYRGPVLVVTNPVDVMTRLFAETSGCPRVFGIGSNLDAARYRAYLADLFDVAPHEVHGHVIGEHGRYATICASTTTVRGMPVAFPLREAHGHLTTRPAAISDGAGRTRAGPAGAVLSALRHALGHADGTEELSAPYAGGYLGIPVHFTAGHPEPRLPRLNDAETRRFERAQRHLHDTYEELTAHLSSEGIA</sequence>
<organism evidence="7 8">
    <name type="scientific">Streptomyces boncukensis</name>
    <dbReference type="NCBI Taxonomy" id="2711219"/>
    <lineage>
        <taxon>Bacteria</taxon>
        <taxon>Bacillati</taxon>
        <taxon>Actinomycetota</taxon>
        <taxon>Actinomycetes</taxon>
        <taxon>Kitasatosporales</taxon>
        <taxon>Streptomycetaceae</taxon>
        <taxon>Streptomyces</taxon>
    </lineage>
</organism>
<feature type="active site" description="Proton acceptor" evidence="2">
    <location>
        <position position="180"/>
    </location>
</feature>
<dbReference type="Gene3D" id="3.40.50.720">
    <property type="entry name" value="NAD(P)-binding Rossmann-like Domain"/>
    <property type="match status" value="1"/>
</dbReference>